<accession>A0ABT1DI93</accession>
<evidence type="ECO:0000313" key="2">
    <source>
        <dbReference type="EMBL" id="MCO8270541.1"/>
    </source>
</evidence>
<dbReference type="Pfam" id="PF01636">
    <property type="entry name" value="APH"/>
    <property type="match status" value="1"/>
</dbReference>
<gene>
    <name evidence="2" type="ORF">M1L60_08015</name>
</gene>
<protein>
    <submittedName>
        <fullName evidence="2">Aminoglycoside phosphotransferase family protein</fullName>
    </submittedName>
</protein>
<proteinExistence type="predicted"/>
<reference evidence="2 3" key="1">
    <citation type="submission" date="2022-06" db="EMBL/GenBank/DDBJ databases">
        <title>New Species of the Genus Actinoplanes, ActinopZanes ferrugineus.</title>
        <authorList>
            <person name="Ding P."/>
        </authorList>
    </citation>
    <scope>NUCLEOTIDE SEQUENCE [LARGE SCALE GENOMIC DNA]</scope>
    <source>
        <strain evidence="2 3">TRM88003</strain>
    </source>
</reference>
<dbReference type="SUPFAM" id="SSF56112">
    <property type="entry name" value="Protein kinase-like (PK-like)"/>
    <property type="match status" value="1"/>
</dbReference>
<keyword evidence="3" id="KW-1185">Reference proteome</keyword>
<sequence>MTRSWLGEPTVTALREGLRVVAPALADGVIVPRGLVPSEDPRWCAASAMVDERFVVKFAWSEEAAERVCYRARVLDALRGAAPAIPLPEVVAASESPAMVVLRRVPGRPFFQVRHQVDPAAAARDLAGVLAALHDPAVLRTVSALLGPLPKRTENVPPGRWWNRLRPWSEWADQVLTIPGRTALVHGDFHGDNHVWRSNRLRLVVDLETVGVGEPEYDLRCLPADCGVEMFLAVVSDYEALTATPVSLDRVMAWHLRTVVGDMAWRTEAGVPLPDGRAPDEWIDDLLSRFAALDISAT</sequence>
<feature type="domain" description="Aminoglycoside phosphotransferase" evidence="1">
    <location>
        <begin position="52"/>
        <end position="222"/>
    </location>
</feature>
<organism evidence="2 3">
    <name type="scientific">Paractinoplanes aksuensis</name>
    <dbReference type="NCBI Taxonomy" id="2939490"/>
    <lineage>
        <taxon>Bacteria</taxon>
        <taxon>Bacillati</taxon>
        <taxon>Actinomycetota</taxon>
        <taxon>Actinomycetes</taxon>
        <taxon>Micromonosporales</taxon>
        <taxon>Micromonosporaceae</taxon>
        <taxon>Paractinoplanes</taxon>
    </lineage>
</organism>
<dbReference type="InterPro" id="IPR011009">
    <property type="entry name" value="Kinase-like_dom_sf"/>
</dbReference>
<dbReference type="RefSeq" id="WP_253236677.1">
    <property type="nucleotide sequence ID" value="NZ_JAMYJR010000006.1"/>
</dbReference>
<evidence type="ECO:0000313" key="3">
    <source>
        <dbReference type="Proteomes" id="UP001523369"/>
    </source>
</evidence>
<dbReference type="Gene3D" id="3.90.1200.10">
    <property type="match status" value="1"/>
</dbReference>
<comment type="caution">
    <text evidence="2">The sequence shown here is derived from an EMBL/GenBank/DDBJ whole genome shotgun (WGS) entry which is preliminary data.</text>
</comment>
<dbReference type="InterPro" id="IPR002575">
    <property type="entry name" value="Aminoglycoside_PTrfase"/>
</dbReference>
<name>A0ABT1DI93_9ACTN</name>
<dbReference type="Proteomes" id="UP001523369">
    <property type="component" value="Unassembled WGS sequence"/>
</dbReference>
<dbReference type="EMBL" id="JAMYJR010000006">
    <property type="protein sequence ID" value="MCO8270541.1"/>
    <property type="molecule type" value="Genomic_DNA"/>
</dbReference>
<evidence type="ECO:0000259" key="1">
    <source>
        <dbReference type="Pfam" id="PF01636"/>
    </source>
</evidence>